<proteinExistence type="predicted"/>
<feature type="transmembrane region" description="Helical" evidence="2">
    <location>
        <begin position="215"/>
        <end position="235"/>
    </location>
</feature>
<feature type="transmembrane region" description="Helical" evidence="2">
    <location>
        <begin position="297"/>
        <end position="316"/>
    </location>
</feature>
<sequence>MSAPDPRDGRTSAPEPRDGRTNPPETRDDRMSALERRYRRLIGLLPADHRAARGEELLGMLLDLDDGRGRPSFRQASGVLGLAVRLRLARLSGLGSLVVTALLVALATDQVMALTNLLFPPPGVVAMSPSVSHLLHHDLLSLLGFPLAWLGVTVAWVLGARRTALAGYTALVAYQVLSSFLPPVAAVTGPVYQLPVLAAMAVATRWRWPVRRPRGTVLATLPLGVLLWWLIGVWGRHGIVYPALNPAVLWAAASAGVAVALVATRRRRLPARLAWAATGLVAGALVPELLVRAAFGAYGGWMLPVAAVTAAFAWGVSRTRRRLVTD</sequence>
<name>A0A8J3QSQ7_9ACTN</name>
<feature type="transmembrane region" description="Helical" evidence="2">
    <location>
        <begin position="273"/>
        <end position="291"/>
    </location>
</feature>
<keyword evidence="4" id="KW-1185">Reference proteome</keyword>
<keyword evidence="2" id="KW-1133">Transmembrane helix</keyword>
<dbReference type="AlphaFoldDB" id="A0A8J3QSQ7"/>
<feature type="transmembrane region" description="Helical" evidence="2">
    <location>
        <begin position="139"/>
        <end position="158"/>
    </location>
</feature>
<evidence type="ECO:0000256" key="2">
    <source>
        <dbReference type="SAM" id="Phobius"/>
    </source>
</evidence>
<gene>
    <name evidence="3" type="ORF">Raf01_43610</name>
</gene>
<comment type="caution">
    <text evidence="3">The sequence shown here is derived from an EMBL/GenBank/DDBJ whole genome shotgun (WGS) entry which is preliminary data.</text>
</comment>
<organism evidence="3 4">
    <name type="scientific">Rugosimonospora africana</name>
    <dbReference type="NCBI Taxonomy" id="556532"/>
    <lineage>
        <taxon>Bacteria</taxon>
        <taxon>Bacillati</taxon>
        <taxon>Actinomycetota</taxon>
        <taxon>Actinomycetes</taxon>
        <taxon>Micromonosporales</taxon>
        <taxon>Micromonosporaceae</taxon>
        <taxon>Rugosimonospora</taxon>
    </lineage>
</organism>
<evidence type="ECO:0000256" key="1">
    <source>
        <dbReference type="SAM" id="MobiDB-lite"/>
    </source>
</evidence>
<reference evidence="3" key="1">
    <citation type="submission" date="2021-01" db="EMBL/GenBank/DDBJ databases">
        <title>Whole genome shotgun sequence of Rugosimonospora africana NBRC 104875.</title>
        <authorList>
            <person name="Komaki H."/>
            <person name="Tamura T."/>
        </authorList>
    </citation>
    <scope>NUCLEOTIDE SEQUENCE</scope>
    <source>
        <strain evidence="3">NBRC 104875</strain>
    </source>
</reference>
<feature type="transmembrane region" description="Helical" evidence="2">
    <location>
        <begin position="191"/>
        <end position="208"/>
    </location>
</feature>
<evidence type="ECO:0000313" key="3">
    <source>
        <dbReference type="EMBL" id="GIH16189.1"/>
    </source>
</evidence>
<dbReference type="EMBL" id="BONZ01000040">
    <property type="protein sequence ID" value="GIH16189.1"/>
    <property type="molecule type" value="Genomic_DNA"/>
</dbReference>
<feature type="transmembrane region" description="Helical" evidence="2">
    <location>
        <begin position="247"/>
        <end position="264"/>
    </location>
</feature>
<accession>A0A8J3QSQ7</accession>
<evidence type="ECO:0000313" key="4">
    <source>
        <dbReference type="Proteomes" id="UP000642748"/>
    </source>
</evidence>
<keyword evidence="2" id="KW-0812">Transmembrane</keyword>
<protein>
    <submittedName>
        <fullName evidence="3">Uncharacterized protein</fullName>
    </submittedName>
</protein>
<dbReference type="Proteomes" id="UP000642748">
    <property type="component" value="Unassembled WGS sequence"/>
</dbReference>
<feature type="region of interest" description="Disordered" evidence="1">
    <location>
        <begin position="1"/>
        <end position="31"/>
    </location>
</feature>
<feature type="transmembrane region" description="Helical" evidence="2">
    <location>
        <begin position="94"/>
        <end position="119"/>
    </location>
</feature>
<keyword evidence="2" id="KW-0472">Membrane</keyword>
<feature type="transmembrane region" description="Helical" evidence="2">
    <location>
        <begin position="165"/>
        <end position="185"/>
    </location>
</feature>